<organism evidence="1 2">
    <name type="scientific">Saccharopolyspora shandongensis</name>
    <dbReference type="NCBI Taxonomy" id="418495"/>
    <lineage>
        <taxon>Bacteria</taxon>
        <taxon>Bacillati</taxon>
        <taxon>Actinomycetota</taxon>
        <taxon>Actinomycetes</taxon>
        <taxon>Pseudonocardiales</taxon>
        <taxon>Pseudonocardiaceae</taxon>
        <taxon>Saccharopolyspora</taxon>
    </lineage>
</organism>
<dbReference type="Proteomes" id="UP000199529">
    <property type="component" value="Unassembled WGS sequence"/>
</dbReference>
<dbReference type="STRING" id="418495.SAMN05216215_1018101"/>
<dbReference type="AlphaFoldDB" id="A0A1H3GAN1"/>
<evidence type="ECO:0000313" key="2">
    <source>
        <dbReference type="Proteomes" id="UP000199529"/>
    </source>
</evidence>
<name>A0A1H3GAN1_9PSEU</name>
<gene>
    <name evidence="1" type="ORF">SAMN05216215_1018101</name>
</gene>
<keyword evidence="2" id="KW-1185">Reference proteome</keyword>
<accession>A0A1H3GAN1</accession>
<evidence type="ECO:0000313" key="1">
    <source>
        <dbReference type="EMBL" id="SDY00115.1"/>
    </source>
</evidence>
<sequence length="338" mass="37596">MHRRSFLGLGTAVASGVMLSGSVSEFLARAESPTPVPQWVGRSEVAHVTQSAATFSEWEHLYGGGLSREAVGGQLRWAAGLLEARCRTSVVRRELHAAVGNLAEVAGWMSYDAGAHDSADRYFRFGLYCAERAEDQSLRATILSDMARQAVSLRREDAIELAELAQVRDDRLTARERSMLHVVRGRALAREGRIGECLAAIECADEHFAQSVTETPPWMEYYDAAEMRGDSGHALFDLVDHGYDPHPAIDRLDFAVHHHTPKYARSKTLSLIKSITLQINDDPGAAAHRGLEALTRAQDLRSQRVRNYLRDLYVATKPHARYGDVTDLRHQIAKTLQR</sequence>
<dbReference type="EMBL" id="FNOK01000018">
    <property type="protein sequence ID" value="SDY00115.1"/>
    <property type="molecule type" value="Genomic_DNA"/>
</dbReference>
<proteinExistence type="predicted"/>
<reference evidence="2" key="1">
    <citation type="submission" date="2016-10" db="EMBL/GenBank/DDBJ databases">
        <authorList>
            <person name="Varghese N."/>
            <person name="Submissions S."/>
        </authorList>
    </citation>
    <scope>NUCLEOTIDE SEQUENCE [LARGE SCALE GENOMIC DNA]</scope>
    <source>
        <strain evidence="2">CGMCC 4.3530</strain>
    </source>
</reference>
<protein>
    <submittedName>
        <fullName evidence="1">Uncharacterized protein</fullName>
    </submittedName>
</protein>